<feature type="domain" description="DUF4124" evidence="3">
    <location>
        <begin position="31"/>
        <end position="72"/>
    </location>
</feature>
<dbReference type="InterPro" id="IPR025392">
    <property type="entry name" value="DUF4124"/>
</dbReference>
<proteinExistence type="predicted"/>
<keyword evidence="5" id="KW-1185">Reference proteome</keyword>
<evidence type="ECO:0000313" key="4">
    <source>
        <dbReference type="EMBL" id="QGT77560.1"/>
    </source>
</evidence>
<dbReference type="RefSeq" id="WP_156227454.1">
    <property type="nucleotide sequence ID" value="NZ_CP046415.1"/>
</dbReference>
<feature type="coiled-coil region" evidence="1">
    <location>
        <begin position="84"/>
        <end position="113"/>
    </location>
</feature>
<protein>
    <submittedName>
        <fullName evidence="4">DUF4124 domain-containing protein</fullName>
    </submittedName>
</protein>
<keyword evidence="1" id="KW-0175">Coiled coil</keyword>
<feature type="region of interest" description="Disordered" evidence="2">
    <location>
        <begin position="172"/>
        <end position="218"/>
    </location>
</feature>
<sequence length="218" mass="24489">MRETMHKRRLAVTFGAIAALVASVPSVGQEGETVYKCIHSDGRIVYSDQPCTGSATGGMDGQMEVQTITAPPPGSGGEAAREGIKRIAEEYDQRQEAERKAREEADRRALERRLSNPEVVVVAPWRDEPRYIPYYPQGKHLLPYDRYRDPAHGGMRLDDNGFSLWYDSGYPFPHHRPPPPHRPPHDDRPPRDPYSSDGRPIKEPGYSGRYPGGFPGLR</sequence>
<evidence type="ECO:0000256" key="1">
    <source>
        <dbReference type="SAM" id="Coils"/>
    </source>
</evidence>
<accession>A0A6I6CW83</accession>
<dbReference type="Proteomes" id="UP000427716">
    <property type="component" value="Chromosome"/>
</dbReference>
<reference evidence="4 5" key="1">
    <citation type="submission" date="2019-11" db="EMBL/GenBank/DDBJ databases">
        <authorList>
            <person name="Zhang J."/>
            <person name="Sun C."/>
        </authorList>
    </citation>
    <scope>NUCLEOTIDE SEQUENCE [LARGE SCALE GENOMIC DNA]</scope>
    <source>
        <strain evidence="5">sp2</strain>
    </source>
</reference>
<organism evidence="4 5">
    <name type="scientific">Guyparkeria halophila</name>
    <dbReference type="NCBI Taxonomy" id="47960"/>
    <lineage>
        <taxon>Bacteria</taxon>
        <taxon>Pseudomonadati</taxon>
        <taxon>Pseudomonadota</taxon>
        <taxon>Gammaproteobacteria</taxon>
        <taxon>Chromatiales</taxon>
        <taxon>Thioalkalibacteraceae</taxon>
        <taxon>Guyparkeria</taxon>
    </lineage>
</organism>
<dbReference type="KEGG" id="ghl:GM160_00935"/>
<evidence type="ECO:0000259" key="3">
    <source>
        <dbReference type="Pfam" id="PF13511"/>
    </source>
</evidence>
<dbReference type="Pfam" id="PF13511">
    <property type="entry name" value="DUF4124"/>
    <property type="match status" value="1"/>
</dbReference>
<dbReference type="AlphaFoldDB" id="A0A6I6CW83"/>
<gene>
    <name evidence="4" type="ORF">GM160_00935</name>
</gene>
<name>A0A6I6CW83_9GAMM</name>
<dbReference type="EMBL" id="CP046415">
    <property type="protein sequence ID" value="QGT77560.1"/>
    <property type="molecule type" value="Genomic_DNA"/>
</dbReference>
<evidence type="ECO:0000313" key="5">
    <source>
        <dbReference type="Proteomes" id="UP000427716"/>
    </source>
</evidence>
<evidence type="ECO:0000256" key="2">
    <source>
        <dbReference type="SAM" id="MobiDB-lite"/>
    </source>
</evidence>